<keyword evidence="7" id="KW-0679">Respiratory chain</keyword>
<feature type="coiled-coil region" evidence="13">
    <location>
        <begin position="92"/>
        <end position="119"/>
    </location>
</feature>
<gene>
    <name evidence="14" type="ORF">DGYR_LOCUS12650</name>
</gene>
<comment type="caution">
    <text evidence="14">The sequence shown here is derived from an EMBL/GenBank/DDBJ whole genome shotgun (WGS) entry which is preliminary data.</text>
</comment>
<keyword evidence="10" id="KW-0496">Mitochondrion</keyword>
<evidence type="ECO:0000313" key="15">
    <source>
        <dbReference type="Proteomes" id="UP000549394"/>
    </source>
</evidence>
<dbReference type="InterPro" id="IPR008698">
    <property type="entry name" value="NDUB7"/>
</dbReference>
<organism evidence="14 15">
    <name type="scientific">Dimorphilus gyrociliatus</name>
    <dbReference type="NCBI Taxonomy" id="2664684"/>
    <lineage>
        <taxon>Eukaryota</taxon>
        <taxon>Metazoa</taxon>
        <taxon>Spiralia</taxon>
        <taxon>Lophotrochozoa</taxon>
        <taxon>Annelida</taxon>
        <taxon>Polychaeta</taxon>
        <taxon>Polychaeta incertae sedis</taxon>
        <taxon>Dinophilidae</taxon>
        <taxon>Dimorphilus</taxon>
    </lineage>
</organism>
<keyword evidence="12" id="KW-1015">Disulfide bond</keyword>
<dbReference type="PANTHER" id="PTHR20900">
    <property type="entry name" value="NADH:UBIQUINONE OXIDOREDUCTASE B18-LIKE SUBUNIT"/>
    <property type="match status" value="1"/>
</dbReference>
<reference evidence="14 15" key="1">
    <citation type="submission" date="2020-08" db="EMBL/GenBank/DDBJ databases">
        <authorList>
            <person name="Hejnol A."/>
        </authorList>
    </citation>
    <scope>NUCLEOTIDE SEQUENCE [LARGE SCALE GENOMIC DNA]</scope>
</reference>
<dbReference type="Pfam" id="PF05676">
    <property type="entry name" value="NDUF_B7"/>
    <property type="match status" value="1"/>
</dbReference>
<keyword evidence="11" id="KW-0472">Membrane</keyword>
<proteinExistence type="inferred from homology"/>
<protein>
    <recommendedName>
        <fullName evidence="5">NADH dehydrogenase [ubiquinone] 1 beta subcomplex subunit 7</fullName>
    </recommendedName>
</protein>
<keyword evidence="6" id="KW-0813">Transport</keyword>
<keyword evidence="15" id="KW-1185">Reference proteome</keyword>
<evidence type="ECO:0000256" key="6">
    <source>
        <dbReference type="ARBA" id="ARBA00022448"/>
    </source>
</evidence>
<evidence type="ECO:0000256" key="1">
    <source>
        <dbReference type="ARBA" id="ARBA00003195"/>
    </source>
</evidence>
<dbReference type="GO" id="GO:0005743">
    <property type="term" value="C:mitochondrial inner membrane"/>
    <property type="evidence" value="ECO:0007669"/>
    <property type="project" value="UniProtKB-SubCell"/>
</dbReference>
<evidence type="ECO:0000256" key="7">
    <source>
        <dbReference type="ARBA" id="ARBA00022660"/>
    </source>
</evidence>
<evidence type="ECO:0000256" key="4">
    <source>
        <dbReference type="ARBA" id="ARBA00008006"/>
    </source>
</evidence>
<accession>A0A7I8WAS1</accession>
<evidence type="ECO:0000256" key="3">
    <source>
        <dbReference type="ARBA" id="ARBA00004637"/>
    </source>
</evidence>
<keyword evidence="13" id="KW-0175">Coiled coil</keyword>
<evidence type="ECO:0000256" key="12">
    <source>
        <dbReference type="ARBA" id="ARBA00023157"/>
    </source>
</evidence>
<dbReference type="PANTHER" id="PTHR20900:SF0">
    <property type="entry name" value="NADH DEHYDROGENASE [UBIQUINONE] 1 BETA SUBCOMPLEX SUBUNIT 7"/>
    <property type="match status" value="1"/>
</dbReference>
<evidence type="ECO:0000256" key="11">
    <source>
        <dbReference type="ARBA" id="ARBA00023136"/>
    </source>
</evidence>
<name>A0A7I8WAS1_9ANNE</name>
<evidence type="ECO:0000256" key="9">
    <source>
        <dbReference type="ARBA" id="ARBA00022982"/>
    </source>
</evidence>
<comment type="similarity">
    <text evidence="4">Belongs to the complex I NDUFB7 subunit family.</text>
</comment>
<comment type="subcellular location">
    <subcellularLocation>
        <location evidence="3">Mitochondrion inner membrane</location>
        <topology evidence="3">Peripheral membrane protein</topology>
    </subcellularLocation>
    <subcellularLocation>
        <location evidence="2">Mitochondrion intermembrane space</location>
    </subcellularLocation>
</comment>
<evidence type="ECO:0000256" key="10">
    <source>
        <dbReference type="ARBA" id="ARBA00023128"/>
    </source>
</evidence>
<evidence type="ECO:0000256" key="2">
    <source>
        <dbReference type="ARBA" id="ARBA00004569"/>
    </source>
</evidence>
<keyword evidence="8" id="KW-0999">Mitochondrion inner membrane</keyword>
<dbReference type="EMBL" id="CAJFCJ010000025">
    <property type="protein sequence ID" value="CAD5125239.1"/>
    <property type="molecule type" value="Genomic_DNA"/>
</dbReference>
<evidence type="ECO:0000313" key="14">
    <source>
        <dbReference type="EMBL" id="CAD5125239.1"/>
    </source>
</evidence>
<dbReference type="Proteomes" id="UP000549394">
    <property type="component" value="Unassembled WGS sequence"/>
</dbReference>
<dbReference type="GO" id="GO:0005758">
    <property type="term" value="C:mitochondrial intermembrane space"/>
    <property type="evidence" value="ECO:0007669"/>
    <property type="project" value="UniProtKB-SubCell"/>
</dbReference>
<evidence type="ECO:0000256" key="5">
    <source>
        <dbReference type="ARBA" id="ARBA00018677"/>
    </source>
</evidence>
<dbReference type="OrthoDB" id="268414at2759"/>
<dbReference type="AlphaFoldDB" id="A0A7I8WAS1"/>
<sequence length="128" mass="15488">MGHMYSAYVKSPDTAPDYNKPPTFEANYGFENGREVRKNYATKEELQAANIKPHFRDYCAHLLLPFYKCRNDNWPWVVNCKPELHAWEHCQYEDFVLRMKEYERERRLLERAKRKRAREGRSAEENIE</sequence>
<evidence type="ECO:0000256" key="13">
    <source>
        <dbReference type="SAM" id="Coils"/>
    </source>
</evidence>
<keyword evidence="9" id="KW-0249">Electron transport</keyword>
<evidence type="ECO:0000256" key="8">
    <source>
        <dbReference type="ARBA" id="ARBA00022792"/>
    </source>
</evidence>
<comment type="function">
    <text evidence="1">Accessory subunit of the mitochondrial membrane respiratory chain NADH dehydrogenase (Complex I), that is believed not to be involved in catalysis. Complex I functions in the transfer of electrons from NADH to the respiratory chain. The immediate electron acceptor for the enzyme is believed to be ubiquinone.</text>
</comment>